<dbReference type="GO" id="GO:0046983">
    <property type="term" value="F:protein dimerization activity"/>
    <property type="evidence" value="ECO:0007669"/>
    <property type="project" value="InterPro"/>
</dbReference>
<accession>A0A8K0GEL9</accession>
<evidence type="ECO:0000313" key="4">
    <source>
        <dbReference type="EMBL" id="KAF2895423.1"/>
    </source>
</evidence>
<feature type="compositionally biased region" description="Basic and acidic residues" evidence="2">
    <location>
        <begin position="130"/>
        <end position="150"/>
    </location>
</feature>
<feature type="compositionally biased region" description="Low complexity" evidence="2">
    <location>
        <begin position="985"/>
        <end position="1005"/>
    </location>
</feature>
<dbReference type="OrthoDB" id="60033at2759"/>
<dbReference type="SUPFAM" id="SSF47459">
    <property type="entry name" value="HLH, helix-loop-helix DNA-binding domain"/>
    <property type="match status" value="1"/>
</dbReference>
<evidence type="ECO:0000256" key="1">
    <source>
        <dbReference type="SAM" id="Coils"/>
    </source>
</evidence>
<feature type="region of interest" description="Disordered" evidence="2">
    <location>
        <begin position="390"/>
        <end position="415"/>
    </location>
</feature>
<feature type="compositionally biased region" description="Low complexity" evidence="2">
    <location>
        <begin position="1219"/>
        <end position="1239"/>
    </location>
</feature>
<evidence type="ECO:0000313" key="5">
    <source>
        <dbReference type="Proteomes" id="UP000801492"/>
    </source>
</evidence>
<feature type="compositionally biased region" description="Basic and acidic residues" evidence="2">
    <location>
        <begin position="396"/>
        <end position="407"/>
    </location>
</feature>
<feature type="compositionally biased region" description="Polar residues" evidence="2">
    <location>
        <begin position="1036"/>
        <end position="1045"/>
    </location>
</feature>
<proteinExistence type="predicted"/>
<keyword evidence="5" id="KW-1185">Reference proteome</keyword>
<feature type="compositionally biased region" description="Low complexity" evidence="2">
    <location>
        <begin position="1015"/>
        <end position="1026"/>
    </location>
</feature>
<feature type="region of interest" description="Disordered" evidence="2">
    <location>
        <begin position="979"/>
        <end position="1045"/>
    </location>
</feature>
<feature type="compositionally biased region" description="Basic and acidic residues" evidence="2">
    <location>
        <begin position="480"/>
        <end position="513"/>
    </location>
</feature>
<feature type="region of interest" description="Disordered" evidence="2">
    <location>
        <begin position="130"/>
        <end position="185"/>
    </location>
</feature>
<feature type="coiled-coil region" evidence="1">
    <location>
        <begin position="70"/>
        <end position="97"/>
    </location>
</feature>
<feature type="region of interest" description="Disordered" evidence="2">
    <location>
        <begin position="479"/>
        <end position="523"/>
    </location>
</feature>
<feature type="region of interest" description="Disordered" evidence="2">
    <location>
        <begin position="1432"/>
        <end position="1471"/>
    </location>
</feature>
<dbReference type="InterPro" id="IPR011598">
    <property type="entry name" value="bHLH_dom"/>
</dbReference>
<feature type="region of interest" description="Disordered" evidence="2">
    <location>
        <begin position="787"/>
        <end position="813"/>
    </location>
</feature>
<feature type="region of interest" description="Disordered" evidence="2">
    <location>
        <begin position="1183"/>
        <end position="1261"/>
    </location>
</feature>
<dbReference type="Gene3D" id="4.10.280.10">
    <property type="entry name" value="Helix-loop-helix DNA-binding domain"/>
    <property type="match status" value="1"/>
</dbReference>
<dbReference type="CDD" id="cd00083">
    <property type="entry name" value="bHLH_SF"/>
    <property type="match status" value="1"/>
</dbReference>
<evidence type="ECO:0000259" key="3">
    <source>
        <dbReference type="PROSITE" id="PS50888"/>
    </source>
</evidence>
<comment type="caution">
    <text evidence="4">The sequence shown here is derived from an EMBL/GenBank/DDBJ whole genome shotgun (WGS) entry which is preliminary data.</text>
</comment>
<feature type="compositionally biased region" description="Basic residues" evidence="2">
    <location>
        <begin position="1240"/>
        <end position="1249"/>
    </location>
</feature>
<feature type="compositionally biased region" description="Polar residues" evidence="2">
    <location>
        <begin position="1199"/>
        <end position="1213"/>
    </location>
</feature>
<evidence type="ECO:0000256" key="2">
    <source>
        <dbReference type="SAM" id="MobiDB-lite"/>
    </source>
</evidence>
<dbReference type="EMBL" id="VTPC01005929">
    <property type="protein sequence ID" value="KAF2895423.1"/>
    <property type="molecule type" value="Genomic_DNA"/>
</dbReference>
<dbReference type="Proteomes" id="UP000801492">
    <property type="component" value="Unassembled WGS sequence"/>
</dbReference>
<dbReference type="Pfam" id="PF00010">
    <property type="entry name" value="HLH"/>
    <property type="match status" value="1"/>
</dbReference>
<feature type="compositionally biased region" description="Polar residues" evidence="2">
    <location>
        <begin position="802"/>
        <end position="813"/>
    </location>
</feature>
<feature type="compositionally biased region" description="Basic and acidic residues" evidence="2">
    <location>
        <begin position="1439"/>
        <end position="1451"/>
    </location>
</feature>
<name>A0A8K0GEL9_IGNLU</name>
<dbReference type="SMART" id="SM00353">
    <property type="entry name" value="HLH"/>
    <property type="match status" value="1"/>
</dbReference>
<dbReference type="InterPro" id="IPR036638">
    <property type="entry name" value="HLH_DNA-bd_sf"/>
</dbReference>
<keyword evidence="1" id="KW-0175">Coiled coil</keyword>
<gene>
    <name evidence="4" type="ORF">ILUMI_10751</name>
</gene>
<protein>
    <recommendedName>
        <fullName evidence="3">BHLH domain-containing protein</fullName>
    </recommendedName>
</protein>
<feature type="domain" description="BHLH" evidence="3">
    <location>
        <begin position="3"/>
        <end position="55"/>
    </location>
</feature>
<organism evidence="4 5">
    <name type="scientific">Ignelater luminosus</name>
    <name type="common">Cucubano</name>
    <name type="synonym">Pyrophorus luminosus</name>
    <dbReference type="NCBI Taxonomy" id="2038154"/>
    <lineage>
        <taxon>Eukaryota</taxon>
        <taxon>Metazoa</taxon>
        <taxon>Ecdysozoa</taxon>
        <taxon>Arthropoda</taxon>
        <taxon>Hexapoda</taxon>
        <taxon>Insecta</taxon>
        <taxon>Pterygota</taxon>
        <taxon>Neoptera</taxon>
        <taxon>Endopterygota</taxon>
        <taxon>Coleoptera</taxon>
        <taxon>Polyphaga</taxon>
        <taxon>Elateriformia</taxon>
        <taxon>Elateroidea</taxon>
        <taxon>Elateridae</taxon>
        <taxon>Agrypninae</taxon>
        <taxon>Pyrophorini</taxon>
        <taxon>Ignelater</taxon>
    </lineage>
</organism>
<reference evidence="4" key="1">
    <citation type="submission" date="2019-08" db="EMBL/GenBank/DDBJ databases">
        <title>The genome of the North American firefly Photinus pyralis.</title>
        <authorList>
            <consortium name="Photinus pyralis genome working group"/>
            <person name="Fallon T.R."/>
            <person name="Sander Lower S.E."/>
            <person name="Weng J.-K."/>
        </authorList>
    </citation>
    <scope>NUCLEOTIDE SEQUENCE</scope>
    <source>
        <strain evidence="4">TRF0915ILg1</strain>
        <tissue evidence="4">Whole body</tissue>
    </source>
</reference>
<sequence>MVMKKCKCRVWEKVRRDKLKKCFVNLSKLLPNYDPSLTLSNIEILQKAAVYIEELQQKLKDVLTGEEGVKKTEREEIKALYERIKKLLTRNEQLSNLLRDAGIRIPTEYGSIKNFKEPLRWSNKITPEQAKELAEKEAQKENEKQTDNPPKKPKLNNKSDAQKTKSTKPQKKDTKNSVKKSKTKKPTVISVQLSNVIPSQQTVAKSSQPCFIIASNSPIALPQACNKTSKAASTVVSSSLAVPKVASVITPPSSTIISKVNSKLSSLGPGTLILANGNVVPILPQPTAVLPAPTILTNPTPILLKPPSSNTTFIVMPTKNSKEINITKSTSSTTSSLITASSTILSNATIKAFTRIRPRIGVTKTTQVNKVPIPALTSHYSNLSSAKAVVSTTQSDNKKPADTESKKKVAKKRKVLSKTICNKPINQKRLKINESIPTSQSENVNKIDVNLGKLAKNVEKNKDREKNAISSDTAISVNLDDGKSVDADTNRENSTKTNKDDKEDDKNKEKTEEIGNDSTNLITNKAELTTTSAEDLETLKIQNTKSQVTNLTVPIDNDQSSVQETKGTKTSTDTVEINERLSDKDAEIISATTNNDTLINSTTVAITSSTNSITTSSSTGTVASTKPVISNIPAQEIQEKNLELGMNLNHSELSNDIFSSLQVPIGGQNPESTSPTAAFLLAFPLVSSLTGVKVTEVIEEENSDSRHGTPTLLQIGTMDTTKTTQSIHTESLTPNLLNLDNFSFFSSGKDNFYSTFDNSNNNVYPVQTNQVLDQNTKSSNCDKQDVLTSTKKTQEKEVTSIEHPTSKPNTITQNNYVRQNNSTSYSKASTVSSSYTSETPHLVHYDSRQKISNTNSTISINRKNTDSIQTSIQYNNTSTSNVGSVAQCNTYNPFSDFSKSSTVHTYSTFSKPYNDPLYTNSSHYNYSQNTSNTFDQNAYYPSKSTSSSLPVTKASNITTPYCATSTYSETSYIMDCKTKRDSTNQRHNNNSNNNSINYYSHNQNNKTQPKEKFSSHSASSKSSKSSNNQPKPPINWMTTPDFRSQPSNTDYLVPPFAKEIDYNPNSFYSSNSFASTTHTSYFNATSTMYSTPEFQNTVIDNRKTFDSSLPIISSTNSVQRSEFEENQFSWSPTKLPQFLETPHSFVSSTLPTLVGDLALGTTQSSFNEQKVDSATVREHNIVKSKDNNRRPKVHPVNYDHNQSNFLSVSQLVENKTDLTSGSNSRTTNRRNSGNRNTKNNSHKGNKHSHKAAETKELIDGSNQLDVSSMEKKPNVNYPMQGVNGNANNWLSDCNNKPRHSHKNPQSSYSAEALIGHQDQTDNILPKQRYRQQQPNYASVNKTIPIPSFLSDNIVPYFPPVELPQDNNFMQTNPNYQSSSLSHSFPTSVQNNPAYPPGTFMSTGSATITSSYLQTSGLIPEFATHDYSATVPDNSVITDKVPDTKHCNRPDGIKQGSNNSNNRTEDRSNVSQQINADCSANSSNFMKKSSKHKHSSENNLPGIVDFGFLSMPNTINSPILPDDFHAHSNFLPPPTPSQLYSCKNPLYSKQPTDLNSGSLLPLPPVPVSRGASQHFDGSTSNASSSLTSFNLSAIFPEINKGAVPLSGLYSEPSRNKNYNFQRNYLSSTVQVSFNNNSKSSSSNYVNAVATTYAPSN</sequence>
<dbReference type="PROSITE" id="PS50888">
    <property type="entry name" value="BHLH"/>
    <property type="match status" value="1"/>
</dbReference>